<reference evidence="1 2" key="1">
    <citation type="submission" date="2016-10" db="EMBL/GenBank/DDBJ databases">
        <authorList>
            <person name="de Groot N.N."/>
        </authorList>
    </citation>
    <scope>NUCLEOTIDE SEQUENCE [LARGE SCALE GENOMIC DNA]</scope>
    <source>
        <strain evidence="1 2">DSM 16195</strain>
    </source>
</reference>
<name>A0A1G7JVD1_9FLAO</name>
<dbReference type="AlphaFoldDB" id="A0A1G7JVD1"/>
<organism evidence="1 2">
    <name type="scientific">Ulvibacter litoralis</name>
    <dbReference type="NCBI Taxonomy" id="227084"/>
    <lineage>
        <taxon>Bacteria</taxon>
        <taxon>Pseudomonadati</taxon>
        <taxon>Bacteroidota</taxon>
        <taxon>Flavobacteriia</taxon>
        <taxon>Flavobacteriales</taxon>
        <taxon>Flavobacteriaceae</taxon>
        <taxon>Ulvibacter</taxon>
    </lineage>
</organism>
<dbReference type="OrthoDB" id="9996399at2"/>
<keyword evidence="2" id="KW-1185">Reference proteome</keyword>
<dbReference type="STRING" id="227084.SAMN05421855_1321"/>
<evidence type="ECO:0000313" key="1">
    <source>
        <dbReference type="EMBL" id="SDF28907.1"/>
    </source>
</evidence>
<proteinExistence type="predicted"/>
<dbReference type="Proteomes" id="UP000199321">
    <property type="component" value="Unassembled WGS sequence"/>
</dbReference>
<protein>
    <submittedName>
        <fullName evidence="1">Uncharacterized protein</fullName>
    </submittedName>
</protein>
<dbReference type="EMBL" id="FNBA01000032">
    <property type="protein sequence ID" value="SDF28907.1"/>
    <property type="molecule type" value="Genomic_DNA"/>
</dbReference>
<dbReference type="RefSeq" id="WP_093145552.1">
    <property type="nucleotide sequence ID" value="NZ_BMWO01000023.1"/>
</dbReference>
<evidence type="ECO:0000313" key="2">
    <source>
        <dbReference type="Proteomes" id="UP000199321"/>
    </source>
</evidence>
<accession>A0A1G7JVD1</accession>
<sequence length="73" mass="8505">MTKYQKLKLILAACFCTILLLILCNYSSNGRYSFGENNRVILDTKTGDIYLIENQKYVKLNGFTEMKLENEEE</sequence>
<gene>
    <name evidence="1" type="ORF">SAMN05421855_1321</name>
</gene>